<feature type="compositionally biased region" description="Basic and acidic residues" evidence="1">
    <location>
        <begin position="887"/>
        <end position="901"/>
    </location>
</feature>
<evidence type="ECO:0000259" key="4">
    <source>
        <dbReference type="Pfam" id="PF18819"/>
    </source>
</evidence>
<comment type="caution">
    <text evidence="6">The sequence shown here is derived from an EMBL/GenBank/DDBJ whole genome shotgun (WGS) entry which is preliminary data.</text>
</comment>
<feature type="region of interest" description="Disordered" evidence="1">
    <location>
        <begin position="1"/>
        <end position="20"/>
    </location>
</feature>
<organism evidence="6 7">
    <name type="scientific">Kushneria aurantia</name>
    <dbReference type="NCBI Taxonomy" id="504092"/>
    <lineage>
        <taxon>Bacteria</taxon>
        <taxon>Pseudomonadati</taxon>
        <taxon>Pseudomonadota</taxon>
        <taxon>Gammaproteobacteria</taxon>
        <taxon>Oceanospirillales</taxon>
        <taxon>Halomonadaceae</taxon>
        <taxon>Kushneria</taxon>
    </lineage>
</organism>
<accession>A0ABV6G6I4</accession>
<protein>
    <submittedName>
        <fullName evidence="6">LPD38 domain-containing protein</fullName>
    </submittedName>
</protein>
<dbReference type="SUPFAM" id="SSF56399">
    <property type="entry name" value="ADP-ribosylation"/>
    <property type="match status" value="1"/>
</dbReference>
<dbReference type="InterPro" id="IPR049522">
    <property type="entry name" value="ART-PolyVal_dom"/>
</dbReference>
<dbReference type="Pfam" id="PF18809">
    <property type="entry name" value="PBECR1"/>
    <property type="match status" value="1"/>
</dbReference>
<feature type="domain" description="ART-PolyVal-like" evidence="2">
    <location>
        <begin position="1043"/>
        <end position="1166"/>
    </location>
</feature>
<feature type="domain" description="Phage-Barnase-EndoU-ColicinE5/D-RelE-like nuclease" evidence="3">
    <location>
        <begin position="777"/>
        <end position="882"/>
    </location>
</feature>
<dbReference type="InterPro" id="IPR040561">
    <property type="entry name" value="LPD38"/>
</dbReference>
<keyword evidence="7" id="KW-1185">Reference proteome</keyword>
<feature type="region of interest" description="Disordered" evidence="1">
    <location>
        <begin position="326"/>
        <end position="363"/>
    </location>
</feature>
<proteinExistence type="predicted"/>
<feature type="compositionally biased region" description="Basic and acidic residues" evidence="1">
    <location>
        <begin position="1030"/>
        <end position="1040"/>
    </location>
</feature>
<dbReference type="RefSeq" id="WP_026351689.1">
    <property type="nucleotide sequence ID" value="NZ_JBHLVX010000043.1"/>
</dbReference>
<feature type="domain" description="Large polyvalent protein associated" evidence="5">
    <location>
        <begin position="2190"/>
        <end position="2371"/>
    </location>
</feature>
<feature type="domain" description="Phage MuF C-terminal" evidence="4">
    <location>
        <begin position="1469"/>
        <end position="1562"/>
    </location>
</feature>
<evidence type="ECO:0000256" key="1">
    <source>
        <dbReference type="SAM" id="MobiDB-lite"/>
    </source>
</evidence>
<dbReference type="EMBL" id="JBHLVX010000043">
    <property type="protein sequence ID" value="MFC0268587.1"/>
    <property type="molecule type" value="Genomic_DNA"/>
</dbReference>
<feature type="region of interest" description="Disordered" evidence="1">
    <location>
        <begin position="882"/>
        <end position="977"/>
    </location>
</feature>
<feature type="region of interest" description="Disordered" evidence="1">
    <location>
        <begin position="1015"/>
        <end position="1043"/>
    </location>
</feature>
<reference evidence="6 7" key="1">
    <citation type="submission" date="2024-09" db="EMBL/GenBank/DDBJ databases">
        <authorList>
            <person name="Sun Q."/>
            <person name="Mori K."/>
        </authorList>
    </citation>
    <scope>NUCLEOTIDE SEQUENCE [LARGE SCALE GENOMIC DNA]</scope>
    <source>
        <strain evidence="6 7">CCM 7415</strain>
    </source>
</reference>
<dbReference type="Proteomes" id="UP001589814">
    <property type="component" value="Unassembled WGS sequence"/>
</dbReference>
<sequence length="2492" mass="271434">MALIDDIRQRNPSLASRSDDEIKSMIRQSPEFSQFSDAEFDAFVTDGPQPEQSGTPGFTGGLAAGVDQLQAMGGGLVMAAGDALESEGMLDAGREIYQRNMDEAAENSLGYGFTDIRSPTDAWNWARFTAGNQLPMLAASLASGGAGGLIAGTGGRLLAGQAARQAAARIGQAVGAGVGSVGMETGALMGETEDLDVSLAHGALAGSLDAITPVRLLRAAGRGELADRAASEISDGVLGDLRRQAQRSTRQAARRGAMINMLTEASTEGLQGLIGQHANHWVDSNGESLLANLDEVDVKAIVDEAAAGGLMGGLAGAPAGLGERARAQRAVNSLPTDQQAGGGAAGPQPTPQGPDANPDPLVYENANVSRNDWERAWQQQAQRFDNQQRAAQQFKEQAISSAQQQAAAAGGDPLHQATAGLYAEQEAEAAAGQARTADNNRAAADLGNRIQLAMNTADDLAPLARDSDQARTRLRNMNAVLQRAEAAYADGNTELANRLTGRAEMIGNNLTRSLSRQGSRERPATGFYEEAAPFGGLLGQERTNRLKAPDPSIINMGGATADTTQYAPQARRVRRDQRMADQQQGAQRMREQAAGSAQITDQGVVYGQGPTTGNANTGMDQSASDPRFAPQRLQVGAKVRHAGRTRTVANVEQHPTAQRDLVSFEDAPNDYVFADEVSTVDASPVAQAEPALQYRSNGQPFPTERSAMASGVFQAARRRGEQVEAVPVDGGFAVRARPAQSVVDDQVYALRQDPDPESRAMKAMRLVIDTHQDVPGAVTREDLGDIDFVWGEEGGPVKRSGRRKGAYGVAHILEARQRKDGLNPSEAEALAANIAATVQNGELVTRTRVGDSEKARVTDGRHTAMLIKEKGNAWLLTGWEEASGESGKGHDNHGPTHDEPTPTRFAVGAEAAKSIDQEVESRQSGASDGQSEIYDSAEPTHSGATRARPDMGAEATPRSMARPTNDGQAPEGAESTAWQRAEARGLDMSQDGRMRRAREMGYIASIDEAITAEMNDDGKIARRPNTRGADAGRGDSRSDGRPPAVFYHGTADDIAAFQAGHPNRNDSGWLGHGIYVTNDPGLAGSYANTKAGMADPNVMPLVIKPKSLLRVNLEFKRRLQNAPPEATLAMTERLRAEGFDGAILGFPNRDQTSEIVLFNPEDIRSTQAAFDPEGEGSDDLLFSSGQSRPENEAPSADTIRQALTGLEGQLGDVTVVDSADQLPLGAQMQMLRDGVDAGSVRGLYSGDRLYLVASNNESIERAVKTAVHEAVGHKGLRGVLGDELVPVMRQLYKSLPLSKQGREALKEVLASYTHLDRDNPDDQVTIAEEMVAHLLEKGYRPKAWQRAVAKIRELARRLFPGMSWSYTDVLALGEKSRDYLRKQQAERNAEQAEPTLTRYSQRQGKNKLFTPIQQEAEAYRKALDKAVTSLKSRVGPVTMGRTPPVLAQLGAPDLPITIMRDVVRKATNGVKHDVEMETVAQLPELLHDPVAVFRSRTEHNALVSLVDATDRNGEPVVVALHLRRREGRLEVNRIASAYGMREGKVGSFVRDGLLAYLNENKNPDLVRLIRVQFPGSGSPNQGHIPSVLTPEDIGNPDIRYSLGAQPRSTADAFDDLTDAQTSALNKIAPRTPVRSAVTEAASAFLNGSAIAYFKEKLDGVGLQIRQGLVDRYAALKDMDMALNGEDSVDGSTASSSWVLARMSSAASGALTAMLNYGRIYLDPDQKVIDVRDDDSLGLGSVLARLGDAAEIERFMGWIAGNRSARLAAEGRENLFDAGEIEGLRTLNRGTMKDGRDRGQLYDEVFAEFQQYRDDVLAIAEQSGIISAENRAMWRDEFYVPFYRIAEEDKRPSGPRATAGLSRAEAYKKLKGGSGNLNDLLGNTMMNFHHLLQTSMKNQAAAQAMDNAEALGVATEKPEAEVRGNPDATFVLRNGQKVWYQIDDPLVYKAVSSLAQPGINTTTMKAMRSFKRVFTNLTTTTPQFVVANLLRDSMQAAATSPLSKNIPANLFRGARTYADKRTRARMMASGGSFSFGHIYGENADELKVQLTHTMRRAQLVRDPSQVPAAARMLWRRWNDATDFTENMSRAEIYRQNEARGKLYAAFQARDLMDFSSHGAWPVVRFLIDVVPFMNARLQGLDKIGRSGVAPALRVAMGRGSATDKQAAARFWSVTGSIAMASIALYLHNRDDEEYRKLEQWQRDSYWFFRIGDTGIFIPKPFEVGAIATLAERMTEQMVDDKATGELFAQRLKHMLTDTFSFSPVPQIGQPLLDVYSNYDAFTGRPIESLGMERLSPSLRTRSNTTEPARWISQASEWLFGAEGKLTVSPVQVDHMIQGYLGQVGAWGAGVTDSVWRAANGESKPARHWYEYQPVRRFYQNLGDEDRYTRYGTLLYDGVNEASRVYADLKEYRELGDQQAAMEVMQDNRELLRARQWLNGVKRRLTEIGNRMELVRRSDNSAEQKRKEMDRLQAIKNRLTEMAGKRIEEMRVKI</sequence>
<dbReference type="Pfam" id="PF18760">
    <property type="entry name" value="ART-PolyVal"/>
    <property type="match status" value="1"/>
</dbReference>
<evidence type="ECO:0000313" key="6">
    <source>
        <dbReference type="EMBL" id="MFC0268587.1"/>
    </source>
</evidence>
<evidence type="ECO:0000259" key="2">
    <source>
        <dbReference type="Pfam" id="PF18760"/>
    </source>
</evidence>
<evidence type="ECO:0000259" key="3">
    <source>
        <dbReference type="Pfam" id="PF18809"/>
    </source>
</evidence>
<dbReference type="InterPro" id="IPR041131">
    <property type="entry name" value="MuF_C"/>
</dbReference>
<evidence type="ECO:0000259" key="5">
    <source>
        <dbReference type="Pfam" id="PF18857"/>
    </source>
</evidence>
<evidence type="ECO:0000313" key="7">
    <source>
        <dbReference type="Proteomes" id="UP001589814"/>
    </source>
</evidence>
<dbReference type="Pfam" id="PF18857">
    <property type="entry name" value="LPD38"/>
    <property type="match status" value="1"/>
</dbReference>
<name>A0ABV6G6I4_9GAMM</name>
<gene>
    <name evidence="6" type="ORF">ACFFHW_11450</name>
</gene>
<dbReference type="Pfam" id="PF18819">
    <property type="entry name" value="MuF_C"/>
    <property type="match status" value="1"/>
</dbReference>
<dbReference type="InterPro" id="IPR041092">
    <property type="entry name" value="PBECR1"/>
</dbReference>
<feature type="region of interest" description="Disordered" evidence="1">
    <location>
        <begin position="1168"/>
        <end position="1195"/>
    </location>
</feature>